<dbReference type="HOGENOM" id="CLU_032716_1_0_7"/>
<sequence length="436" mass="51126">MRQTAILVLGMHRSGTSALTGVLNMCDIYLGSELMAANHANEKGYFENNELFKVNEKLLFECNSSWDDIFYNEEKLENIKNIDELKKIIKKEFEYSNIFAIKDPRLAFLFPVYKKALEELHIDIKVILPYRNPVEVANSLHTRDGISMEKGMLLWGYYFLLAEKQSRGYERVFVDFDNLINETTDTVKMIAKSLNIDLDEKYLKNRQEIEKFLEAGLKHHNISIDNLSSKIPTMVQKVLALKDCFNNKSVLKKFDELRNEFFSYQKLFYNREIINFLEELQKTKETLTQSQETIAQKDKELAQTKETLTQSQETIAQKDKELAQTKETLTQSQETIAQKDKELTEVKENLAQKDKELTQAKESLTQKDKELTQAKESLTQKDKELIQVKEDLTQKDKMIKSKNKEIESLKDELVLIYTSRSWKFTKILRRIKRFTK</sequence>
<protein>
    <submittedName>
        <fullName evidence="2">Uncharacterized protein</fullName>
    </submittedName>
</protein>
<dbReference type="KEGG" id="sua:Saut_0282"/>
<dbReference type="OrthoDB" id="9816424at2"/>
<dbReference type="eggNOG" id="COG4372">
    <property type="taxonomic scope" value="Bacteria"/>
</dbReference>
<keyword evidence="1" id="KW-0175">Coiled coil</keyword>
<evidence type="ECO:0000313" key="3">
    <source>
        <dbReference type="Proteomes" id="UP000007803"/>
    </source>
</evidence>
<dbReference type="SUPFAM" id="SSF52540">
    <property type="entry name" value="P-loop containing nucleoside triphosphate hydrolases"/>
    <property type="match status" value="1"/>
</dbReference>
<organism evidence="2 3">
    <name type="scientific">Sulfurimonas autotrophica (strain ATCC BAA-671 / DSM 16294 / JCM 11897 / OK10)</name>
    <dbReference type="NCBI Taxonomy" id="563040"/>
    <lineage>
        <taxon>Bacteria</taxon>
        <taxon>Pseudomonadati</taxon>
        <taxon>Campylobacterota</taxon>
        <taxon>Epsilonproteobacteria</taxon>
        <taxon>Campylobacterales</taxon>
        <taxon>Sulfurimonadaceae</taxon>
        <taxon>Sulfurimonas</taxon>
    </lineage>
</organism>
<proteinExistence type="predicted"/>
<reference evidence="3" key="1">
    <citation type="journal article" date="2010" name="Stand. Genomic Sci.">
        <title>Complete genome sequence of Sulfurimonas autotrophica type strain (OK10).</title>
        <authorList>
            <person name="Sikorski J."/>
            <person name="Munk C."/>
            <person name="Lapidus A."/>
            <person name="Djao O."/>
            <person name="Lucas S."/>
            <person name="Glavina Del Rio T."/>
            <person name="Nolan M."/>
            <person name="Tice H."/>
            <person name="Han C."/>
            <person name="Cheng J."/>
            <person name="Tapia R."/>
            <person name="Goodwin L."/>
            <person name="Pitluck S."/>
            <person name="Liolios K."/>
            <person name="Ivanova N."/>
            <person name="Mavromatis K."/>
            <person name="Mikhailova N."/>
            <person name="Pati A."/>
            <person name="Sims D."/>
            <person name="Meincke L."/>
            <person name="Brettin T."/>
            <person name="Detter J."/>
            <person name="Chen A."/>
            <person name="Palaniappan K."/>
            <person name="Land M."/>
            <person name="Hauser L."/>
            <person name="Chang Y."/>
            <person name="Jeffries C."/>
            <person name="Rohde M."/>
            <person name="Lang E."/>
            <person name="Spring S."/>
            <person name="Goker M."/>
            <person name="Woyke T."/>
            <person name="Bristow J."/>
            <person name="Eisen J."/>
            <person name="Markowitz V."/>
            <person name="Hugenholtz P."/>
            <person name="Kyrpides N."/>
            <person name="Klenk H."/>
        </authorList>
    </citation>
    <scope>NUCLEOTIDE SEQUENCE [LARGE SCALE GENOMIC DNA]</scope>
    <source>
        <strain evidence="3">ATCC BAA-671 / DSM 16294 / JCM 11897 / OK10</strain>
    </source>
</reference>
<dbReference type="eggNOG" id="COG3551">
    <property type="taxonomic scope" value="Bacteria"/>
</dbReference>
<dbReference type="InterPro" id="IPR014556">
    <property type="entry name" value="UCP029407"/>
</dbReference>
<name>E0UU22_SULAO</name>
<dbReference type="STRING" id="563040.Saut_0282"/>
<dbReference type="AlphaFoldDB" id="E0UU22"/>
<accession>E0UU22</accession>
<dbReference type="InterPro" id="IPR027417">
    <property type="entry name" value="P-loop_NTPase"/>
</dbReference>
<gene>
    <name evidence="2" type="ordered locus">Saut_0282</name>
</gene>
<evidence type="ECO:0000313" key="2">
    <source>
        <dbReference type="EMBL" id="ADN08331.1"/>
    </source>
</evidence>
<dbReference type="EMBL" id="CP002205">
    <property type="protein sequence ID" value="ADN08331.1"/>
    <property type="molecule type" value="Genomic_DNA"/>
</dbReference>
<dbReference type="RefSeq" id="WP_013326087.1">
    <property type="nucleotide sequence ID" value="NC_014506.1"/>
</dbReference>
<keyword evidence="3" id="KW-1185">Reference proteome</keyword>
<dbReference type="PIRSF" id="PIRSF029407">
    <property type="entry name" value="UCP029407"/>
    <property type="match status" value="1"/>
</dbReference>
<feature type="coiled-coil region" evidence="1">
    <location>
        <begin position="277"/>
        <end position="412"/>
    </location>
</feature>
<dbReference type="Proteomes" id="UP000007803">
    <property type="component" value="Chromosome"/>
</dbReference>
<evidence type="ECO:0000256" key="1">
    <source>
        <dbReference type="SAM" id="Coils"/>
    </source>
</evidence>
<dbReference type="Gene3D" id="3.40.50.300">
    <property type="entry name" value="P-loop containing nucleotide triphosphate hydrolases"/>
    <property type="match status" value="1"/>
</dbReference>